<name>A0A550CH29_9AGAR</name>
<dbReference type="GO" id="GO:0022857">
    <property type="term" value="F:transmembrane transporter activity"/>
    <property type="evidence" value="ECO:0007669"/>
    <property type="project" value="InterPro"/>
</dbReference>
<protein>
    <submittedName>
        <fullName evidence="9">Major facilitator superfamily domain-containing protein</fullName>
    </submittedName>
</protein>
<dbReference type="STRING" id="97359.A0A550CH29"/>
<feature type="transmembrane region" description="Helical" evidence="7">
    <location>
        <begin position="51"/>
        <end position="69"/>
    </location>
</feature>
<dbReference type="PROSITE" id="PS50850">
    <property type="entry name" value="MFS"/>
    <property type="match status" value="1"/>
</dbReference>
<dbReference type="OrthoDB" id="440553at2759"/>
<gene>
    <name evidence="9" type="ORF">BD626DRAFT_456563</name>
</gene>
<evidence type="ECO:0000313" key="10">
    <source>
        <dbReference type="Proteomes" id="UP000320762"/>
    </source>
</evidence>
<evidence type="ECO:0000256" key="3">
    <source>
        <dbReference type="ARBA" id="ARBA00022692"/>
    </source>
</evidence>
<dbReference type="PANTHER" id="PTHR23502:SF51">
    <property type="entry name" value="QUINIDINE RESISTANCE PROTEIN 1-RELATED"/>
    <property type="match status" value="1"/>
</dbReference>
<evidence type="ECO:0000259" key="8">
    <source>
        <dbReference type="PROSITE" id="PS50850"/>
    </source>
</evidence>
<feature type="transmembrane region" description="Helical" evidence="7">
    <location>
        <begin position="340"/>
        <end position="358"/>
    </location>
</feature>
<evidence type="ECO:0000313" key="9">
    <source>
        <dbReference type="EMBL" id="TRM64111.1"/>
    </source>
</evidence>
<evidence type="ECO:0000256" key="2">
    <source>
        <dbReference type="ARBA" id="ARBA00022448"/>
    </source>
</evidence>
<keyword evidence="5 7" id="KW-0472">Membrane</keyword>
<dbReference type="SUPFAM" id="SSF103473">
    <property type="entry name" value="MFS general substrate transporter"/>
    <property type="match status" value="1"/>
</dbReference>
<keyword evidence="4 7" id="KW-1133">Transmembrane helix</keyword>
<dbReference type="Proteomes" id="UP000320762">
    <property type="component" value="Unassembled WGS sequence"/>
</dbReference>
<feature type="domain" description="Major facilitator superfamily (MFS) profile" evidence="8">
    <location>
        <begin position="54"/>
        <end position="524"/>
    </location>
</feature>
<comment type="caution">
    <text evidence="9">The sequence shown here is derived from an EMBL/GenBank/DDBJ whole genome shotgun (WGS) entry which is preliminary data.</text>
</comment>
<feature type="region of interest" description="Disordered" evidence="6">
    <location>
        <begin position="261"/>
        <end position="283"/>
    </location>
</feature>
<feature type="transmembrane region" description="Helical" evidence="7">
    <location>
        <begin position="211"/>
        <end position="230"/>
    </location>
</feature>
<dbReference type="GO" id="GO:0005886">
    <property type="term" value="C:plasma membrane"/>
    <property type="evidence" value="ECO:0007669"/>
    <property type="project" value="TreeGrafter"/>
</dbReference>
<feature type="transmembrane region" description="Helical" evidence="7">
    <location>
        <begin position="180"/>
        <end position="199"/>
    </location>
</feature>
<feature type="transmembrane region" description="Helical" evidence="7">
    <location>
        <begin position="486"/>
        <end position="507"/>
    </location>
</feature>
<comment type="subcellular location">
    <subcellularLocation>
        <location evidence="1">Membrane</location>
        <topology evidence="1">Multi-pass membrane protein</topology>
    </subcellularLocation>
</comment>
<accession>A0A550CH29</accession>
<feature type="transmembrane region" description="Helical" evidence="7">
    <location>
        <begin position="425"/>
        <end position="447"/>
    </location>
</feature>
<feature type="compositionally biased region" description="Polar residues" evidence="6">
    <location>
        <begin position="261"/>
        <end position="276"/>
    </location>
</feature>
<feature type="transmembrane region" description="Helical" evidence="7">
    <location>
        <begin position="293"/>
        <end position="320"/>
    </location>
</feature>
<dbReference type="Pfam" id="PF07690">
    <property type="entry name" value="MFS_1"/>
    <property type="match status" value="1"/>
</dbReference>
<dbReference type="FunFam" id="1.20.1720.10:FF:000009">
    <property type="entry name" value="MFS multidrug transporter"/>
    <property type="match status" value="1"/>
</dbReference>
<dbReference type="CDD" id="cd17323">
    <property type="entry name" value="MFS_Tpo1_MDR_like"/>
    <property type="match status" value="1"/>
</dbReference>
<evidence type="ECO:0000256" key="6">
    <source>
        <dbReference type="SAM" id="MobiDB-lite"/>
    </source>
</evidence>
<dbReference type="AlphaFoldDB" id="A0A550CH29"/>
<dbReference type="EMBL" id="VDMD01000008">
    <property type="protein sequence ID" value="TRM64111.1"/>
    <property type="molecule type" value="Genomic_DNA"/>
</dbReference>
<dbReference type="InterPro" id="IPR036259">
    <property type="entry name" value="MFS_trans_sf"/>
</dbReference>
<feature type="transmembrane region" description="Helical" evidence="7">
    <location>
        <begin position="459"/>
        <end position="480"/>
    </location>
</feature>
<evidence type="ECO:0000256" key="5">
    <source>
        <dbReference type="ARBA" id="ARBA00023136"/>
    </source>
</evidence>
<keyword evidence="10" id="KW-1185">Reference proteome</keyword>
<feature type="transmembrane region" description="Helical" evidence="7">
    <location>
        <begin position="120"/>
        <end position="138"/>
    </location>
</feature>
<keyword evidence="2" id="KW-0813">Transport</keyword>
<organism evidence="9 10">
    <name type="scientific">Schizophyllum amplum</name>
    <dbReference type="NCBI Taxonomy" id="97359"/>
    <lineage>
        <taxon>Eukaryota</taxon>
        <taxon>Fungi</taxon>
        <taxon>Dikarya</taxon>
        <taxon>Basidiomycota</taxon>
        <taxon>Agaricomycotina</taxon>
        <taxon>Agaricomycetes</taxon>
        <taxon>Agaricomycetidae</taxon>
        <taxon>Agaricales</taxon>
        <taxon>Schizophyllaceae</taxon>
        <taxon>Schizophyllum</taxon>
    </lineage>
</organism>
<feature type="transmembrane region" description="Helical" evidence="7">
    <location>
        <begin position="396"/>
        <end position="419"/>
    </location>
</feature>
<evidence type="ECO:0000256" key="1">
    <source>
        <dbReference type="ARBA" id="ARBA00004141"/>
    </source>
</evidence>
<evidence type="ECO:0000256" key="7">
    <source>
        <dbReference type="SAM" id="Phobius"/>
    </source>
</evidence>
<evidence type="ECO:0000256" key="4">
    <source>
        <dbReference type="ARBA" id="ARBA00022989"/>
    </source>
</evidence>
<dbReference type="PANTHER" id="PTHR23502">
    <property type="entry name" value="MAJOR FACILITATOR SUPERFAMILY"/>
    <property type="match status" value="1"/>
</dbReference>
<dbReference type="Gene3D" id="1.20.1250.20">
    <property type="entry name" value="MFS general substrate transporter like domains"/>
    <property type="match status" value="1"/>
</dbReference>
<dbReference type="Gene3D" id="1.20.1720.10">
    <property type="entry name" value="Multidrug resistance protein D"/>
    <property type="match status" value="1"/>
</dbReference>
<proteinExistence type="predicted"/>
<keyword evidence="3 7" id="KW-0812">Transmembrane</keyword>
<reference evidence="9 10" key="1">
    <citation type="journal article" date="2019" name="New Phytol.">
        <title>Comparative genomics reveals unique wood-decay strategies and fruiting body development in the Schizophyllaceae.</title>
        <authorList>
            <person name="Almasi E."/>
            <person name="Sahu N."/>
            <person name="Krizsan K."/>
            <person name="Balint B."/>
            <person name="Kovacs G.M."/>
            <person name="Kiss B."/>
            <person name="Cseklye J."/>
            <person name="Drula E."/>
            <person name="Henrissat B."/>
            <person name="Nagy I."/>
            <person name="Chovatia M."/>
            <person name="Adam C."/>
            <person name="LaButti K."/>
            <person name="Lipzen A."/>
            <person name="Riley R."/>
            <person name="Grigoriev I.V."/>
            <person name="Nagy L.G."/>
        </authorList>
    </citation>
    <scope>NUCLEOTIDE SEQUENCE [LARGE SCALE GENOMIC DNA]</scope>
    <source>
        <strain evidence="9 10">NL-1724</strain>
    </source>
</reference>
<dbReference type="InterPro" id="IPR011701">
    <property type="entry name" value="MFS"/>
</dbReference>
<dbReference type="InterPro" id="IPR020846">
    <property type="entry name" value="MFS_dom"/>
</dbReference>
<feature type="transmembrane region" description="Helical" evidence="7">
    <location>
        <begin position="89"/>
        <end position="108"/>
    </location>
</feature>
<sequence>MNDTIEDDRRTLEDGRRTLNDLTVSADAEVKAKEVELGKEEQPTSFTRNEIWFIVGVVAIAGLFSPLPANIYFPAIPTLTGVFHESTSKLNLTITVYLVFQGISPMVWGPISDFYGRRPTYLICLVILVLSCLGLALVPANAFWLLLVLRCFQAAGCASTIALGAGVIGDISTRKDRGGYFGAFNLGPQMAPVIGPVLGGALAQGLGWRSIFWFLCIFSGCCLIFVLLFLPETHHSIEAGGSRLSKLVYSPVIRVVGRSEQSTLPKATQHPKTSDGTPAPAPKRKHIRNPLPLFLNPSVSLALVFTAIIYAVWYCVTATISSAFAVKYPFLSETDIGLCYLPIGSGMLISSAVHGRVLDAEYRRFQRRWIADGEGDREKGVSGERDFPIERARMRLLPLHVVVFVASVIGWGWCVQAGVHLSGPLILQLPIGYTFNAVLNTTMTLMIDIEHAQSSSVTACTNLARCGLAAVMTAVIDYITDALGYGWTYVLLGGIAALMIPLIYVEMIMSPRWRARRAARQAHA</sequence>
<feature type="transmembrane region" description="Helical" evidence="7">
    <location>
        <begin position="144"/>
        <end position="168"/>
    </location>
</feature>